<dbReference type="PANTHER" id="PTHR46909">
    <property type="entry name" value="39S RIBOSOMAL PROTEIN L36, MITOCHONDRIAL"/>
    <property type="match status" value="1"/>
</dbReference>
<comment type="subcellular location">
    <subcellularLocation>
        <location evidence="1">Mitochondrion</location>
    </subcellularLocation>
</comment>
<dbReference type="Pfam" id="PF00444">
    <property type="entry name" value="Ribosomal_L36"/>
    <property type="match status" value="1"/>
</dbReference>
<evidence type="ECO:0000256" key="7">
    <source>
        <dbReference type="ARBA" id="ARBA00035239"/>
    </source>
</evidence>
<evidence type="ECO:0000313" key="10">
    <source>
        <dbReference type="Proteomes" id="UP001445076"/>
    </source>
</evidence>
<dbReference type="GO" id="GO:0005762">
    <property type="term" value="C:mitochondrial large ribosomal subunit"/>
    <property type="evidence" value="ECO:0007669"/>
    <property type="project" value="TreeGrafter"/>
</dbReference>
<dbReference type="PANTHER" id="PTHR46909:SF1">
    <property type="entry name" value="LARGE RIBOSOMAL SUBUNIT PROTEIN BL36M"/>
    <property type="match status" value="1"/>
</dbReference>
<dbReference type="InterPro" id="IPR052143">
    <property type="entry name" value="Mitoribosomal_bL36m"/>
</dbReference>
<keyword evidence="10" id="KW-1185">Reference proteome</keyword>
<comment type="similarity">
    <text evidence="2">Belongs to the bacterial ribosomal protein bL36 family.</text>
</comment>
<dbReference type="InterPro" id="IPR000473">
    <property type="entry name" value="Ribosomal_bL36"/>
</dbReference>
<dbReference type="GO" id="GO:0006412">
    <property type="term" value="P:translation"/>
    <property type="evidence" value="ECO:0007669"/>
    <property type="project" value="InterPro"/>
</dbReference>
<dbReference type="AlphaFoldDB" id="A0AAW0YP64"/>
<evidence type="ECO:0000256" key="2">
    <source>
        <dbReference type="ARBA" id="ARBA00007645"/>
    </source>
</evidence>
<evidence type="ECO:0000313" key="9">
    <source>
        <dbReference type="EMBL" id="KAK8753417.1"/>
    </source>
</evidence>
<evidence type="ECO:0000256" key="8">
    <source>
        <dbReference type="ARBA" id="ARBA00035411"/>
    </source>
</evidence>
<protein>
    <recommendedName>
        <fullName evidence="7">Large ribosomal subunit protein bL36m</fullName>
    </recommendedName>
    <alternativeName>
        <fullName evidence="8">39S ribosomal protein L36, mitochondrial</fullName>
    </alternativeName>
</protein>
<accession>A0AAW0YP64</accession>
<keyword evidence="3" id="KW-0809">Transit peptide</keyword>
<reference evidence="9 10" key="1">
    <citation type="journal article" date="2024" name="BMC Genomics">
        <title>Genome assembly of redclaw crayfish (Cherax quadricarinatus) provides insights into its immune adaptation and hypoxia tolerance.</title>
        <authorList>
            <person name="Liu Z."/>
            <person name="Zheng J."/>
            <person name="Li H."/>
            <person name="Fang K."/>
            <person name="Wang S."/>
            <person name="He J."/>
            <person name="Zhou D."/>
            <person name="Weng S."/>
            <person name="Chi M."/>
            <person name="Gu Z."/>
            <person name="He J."/>
            <person name="Li F."/>
            <person name="Wang M."/>
        </authorList>
    </citation>
    <scope>NUCLEOTIDE SEQUENCE [LARGE SCALE GENOMIC DNA]</scope>
    <source>
        <strain evidence="9">ZL_2023a</strain>
    </source>
</reference>
<evidence type="ECO:0000256" key="5">
    <source>
        <dbReference type="ARBA" id="ARBA00023128"/>
    </source>
</evidence>
<evidence type="ECO:0000256" key="6">
    <source>
        <dbReference type="ARBA" id="ARBA00023274"/>
    </source>
</evidence>
<proteinExistence type="inferred from homology"/>
<dbReference type="SUPFAM" id="SSF57840">
    <property type="entry name" value="Ribosomal protein L36"/>
    <property type="match status" value="1"/>
</dbReference>
<organism evidence="9 10">
    <name type="scientific">Cherax quadricarinatus</name>
    <name type="common">Australian red claw crayfish</name>
    <dbReference type="NCBI Taxonomy" id="27406"/>
    <lineage>
        <taxon>Eukaryota</taxon>
        <taxon>Metazoa</taxon>
        <taxon>Ecdysozoa</taxon>
        <taxon>Arthropoda</taxon>
        <taxon>Crustacea</taxon>
        <taxon>Multicrustacea</taxon>
        <taxon>Malacostraca</taxon>
        <taxon>Eumalacostraca</taxon>
        <taxon>Eucarida</taxon>
        <taxon>Decapoda</taxon>
        <taxon>Pleocyemata</taxon>
        <taxon>Astacidea</taxon>
        <taxon>Parastacoidea</taxon>
        <taxon>Parastacidae</taxon>
        <taxon>Cherax</taxon>
    </lineage>
</organism>
<evidence type="ECO:0000256" key="1">
    <source>
        <dbReference type="ARBA" id="ARBA00004173"/>
    </source>
</evidence>
<evidence type="ECO:0000256" key="4">
    <source>
        <dbReference type="ARBA" id="ARBA00022980"/>
    </source>
</evidence>
<keyword evidence="5" id="KW-0496">Mitochondrion</keyword>
<sequence>MNYLSVMCRALPQGLSRVIPSFERSLEKPLERSLVRSFHFLQPVESTTTTQSSILKVVGVSLVPARSMKQKGRLRLRCQGCYYTMRQGRLYVMCNLKPRHKQMAMQKKEKNTWILTHATQSPMRPW</sequence>
<dbReference type="GO" id="GO:0003735">
    <property type="term" value="F:structural constituent of ribosome"/>
    <property type="evidence" value="ECO:0007669"/>
    <property type="project" value="InterPro"/>
</dbReference>
<name>A0AAW0YP64_CHEQU</name>
<keyword evidence="4" id="KW-0689">Ribosomal protein</keyword>
<comment type="caution">
    <text evidence="9">The sequence shown here is derived from an EMBL/GenBank/DDBJ whole genome shotgun (WGS) entry which is preliminary data.</text>
</comment>
<dbReference type="EMBL" id="JARKIK010000003">
    <property type="protein sequence ID" value="KAK8753417.1"/>
    <property type="molecule type" value="Genomic_DNA"/>
</dbReference>
<dbReference type="InterPro" id="IPR035977">
    <property type="entry name" value="Ribosomal_bL36_sp"/>
</dbReference>
<dbReference type="Proteomes" id="UP001445076">
    <property type="component" value="Unassembled WGS sequence"/>
</dbReference>
<evidence type="ECO:0000256" key="3">
    <source>
        <dbReference type="ARBA" id="ARBA00022946"/>
    </source>
</evidence>
<keyword evidence="6" id="KW-0687">Ribonucleoprotein</keyword>
<gene>
    <name evidence="9" type="ORF">OTU49_004410</name>
</gene>